<dbReference type="SUPFAM" id="SSF144020">
    <property type="entry name" value="FdhE-like"/>
    <property type="match status" value="1"/>
</dbReference>
<gene>
    <name evidence="5" type="ORF">PL75_03040</name>
</gene>
<accession>A0A0J0YTU6</accession>
<name>A0A0J0YTU6_9NEIS</name>
<dbReference type="PATRIC" id="fig|1470200.3.peg.1695"/>
<organism evidence="5 6">
    <name type="scientific">Neisseria arctica</name>
    <dbReference type="NCBI Taxonomy" id="1470200"/>
    <lineage>
        <taxon>Bacteria</taxon>
        <taxon>Pseudomonadati</taxon>
        <taxon>Pseudomonadota</taxon>
        <taxon>Betaproteobacteria</taxon>
        <taxon>Neisseriales</taxon>
        <taxon>Neisseriaceae</taxon>
        <taxon>Neisseria</taxon>
    </lineage>
</organism>
<dbReference type="Proteomes" id="UP000036027">
    <property type="component" value="Unassembled WGS sequence"/>
</dbReference>
<evidence type="ECO:0000256" key="1">
    <source>
        <dbReference type="ARBA" id="ARBA00022490"/>
    </source>
</evidence>
<comment type="caution">
    <text evidence="5">The sequence shown here is derived from an EMBL/GenBank/DDBJ whole genome shotgun (WGS) entry which is preliminary data.</text>
</comment>
<dbReference type="InterPro" id="IPR056796">
    <property type="entry name" value="FdhE_C"/>
</dbReference>
<dbReference type="AlphaFoldDB" id="A0A0J0YTU6"/>
<dbReference type="InterPro" id="IPR006452">
    <property type="entry name" value="Formate_DH_accessory"/>
</dbReference>
<evidence type="ECO:0000313" key="6">
    <source>
        <dbReference type="Proteomes" id="UP000036027"/>
    </source>
</evidence>
<dbReference type="Pfam" id="PF24859">
    <property type="entry name" value="FdhE_central"/>
    <property type="match status" value="1"/>
</dbReference>
<sequence length="309" mass="34171">MSTISIKPITEIQKGLFHTPFWLAPESNLFAERSTRFQELAQNEASEWRVYLELLGKLSTAQQAVYDKHSFVLPDLYQGQTVLPQAALGEVPADFYGVLADLVAEIGRIGVTKTVQAELDKLAALSREQAEELARRVLTKNETDTDRSALVWVRAALQVIWTAWAAQLTEDHVPPVEERVNCPCCGTEAVGSVVLIKTDLAGFRYMHCPHCNSRWNALRAKCTTCGDSSGMRIQEIDPEETPGLSPVLTGARAESCEACHSYRKLYRQDKQQYADPVADDLASLALDILVGESGYQRGGENPFLILGSE</sequence>
<dbReference type="STRING" id="1470200.PL75_03040"/>
<dbReference type="GO" id="GO:0008199">
    <property type="term" value="F:ferric iron binding"/>
    <property type="evidence" value="ECO:0007669"/>
    <property type="project" value="TreeGrafter"/>
</dbReference>
<dbReference type="PANTHER" id="PTHR37689">
    <property type="entry name" value="PROTEIN FDHE"/>
    <property type="match status" value="1"/>
</dbReference>
<evidence type="ECO:0000259" key="3">
    <source>
        <dbReference type="Pfam" id="PF24859"/>
    </source>
</evidence>
<dbReference type="GO" id="GO:0005829">
    <property type="term" value="C:cytosol"/>
    <property type="evidence" value="ECO:0007669"/>
    <property type="project" value="TreeGrafter"/>
</dbReference>
<protein>
    <recommendedName>
        <fullName evidence="7">Formate dehydrogenase accessory protein FdhE</fullName>
    </recommendedName>
</protein>
<evidence type="ECO:0000259" key="2">
    <source>
        <dbReference type="Pfam" id="PF04216"/>
    </source>
</evidence>
<dbReference type="InterPro" id="IPR024064">
    <property type="entry name" value="FdhE-like_sf"/>
</dbReference>
<dbReference type="Pfam" id="PF24860">
    <property type="entry name" value="FdhE_C"/>
    <property type="match status" value="1"/>
</dbReference>
<dbReference type="InterPro" id="IPR056774">
    <property type="entry name" value="FdhE_N"/>
</dbReference>
<dbReference type="CDD" id="cd16341">
    <property type="entry name" value="FdhE"/>
    <property type="match status" value="1"/>
</dbReference>
<dbReference type="EMBL" id="JTDO01000003">
    <property type="protein sequence ID" value="KLT73552.1"/>
    <property type="molecule type" value="Genomic_DNA"/>
</dbReference>
<dbReference type="InterPro" id="IPR056797">
    <property type="entry name" value="FdhE_central"/>
</dbReference>
<evidence type="ECO:0008006" key="7">
    <source>
        <dbReference type="Google" id="ProtNLM"/>
    </source>
</evidence>
<keyword evidence="1" id="KW-0963">Cytoplasm</keyword>
<dbReference type="PANTHER" id="PTHR37689:SF1">
    <property type="entry name" value="PROTEIN FDHE"/>
    <property type="match status" value="1"/>
</dbReference>
<proteinExistence type="predicted"/>
<keyword evidence="6" id="KW-1185">Reference proteome</keyword>
<feature type="domain" description="FdhE C-terminal" evidence="4">
    <location>
        <begin position="221"/>
        <end position="304"/>
    </location>
</feature>
<dbReference type="GO" id="GO:0051604">
    <property type="term" value="P:protein maturation"/>
    <property type="evidence" value="ECO:0007669"/>
    <property type="project" value="TreeGrafter"/>
</dbReference>
<dbReference type="RefSeq" id="WP_047760430.1">
    <property type="nucleotide sequence ID" value="NZ_CP091510.1"/>
</dbReference>
<reference evidence="5 6" key="1">
    <citation type="submission" date="2014-11" db="EMBL/GenBank/DDBJ databases">
        <title>Genome of a novel goose pathogen.</title>
        <authorList>
            <person name="Hansen C.M."/>
            <person name="Hueffer K."/>
            <person name="Choi S.C."/>
        </authorList>
    </citation>
    <scope>NUCLEOTIDE SEQUENCE [LARGE SCALE GENOMIC DNA]</scope>
    <source>
        <strain evidence="5 6">KH1503</strain>
    </source>
</reference>
<dbReference type="OrthoDB" id="9794151at2"/>
<evidence type="ECO:0000259" key="4">
    <source>
        <dbReference type="Pfam" id="PF24860"/>
    </source>
</evidence>
<feature type="domain" description="FdhE central" evidence="3">
    <location>
        <begin position="182"/>
        <end position="219"/>
    </location>
</feature>
<dbReference type="Gene3D" id="3.90.1670.10">
    <property type="entry name" value="FdhE-like domain"/>
    <property type="match status" value="1"/>
</dbReference>
<feature type="domain" description="FdhE N-terminal" evidence="2">
    <location>
        <begin position="20"/>
        <end position="175"/>
    </location>
</feature>
<dbReference type="Pfam" id="PF04216">
    <property type="entry name" value="FdhE_N"/>
    <property type="match status" value="1"/>
</dbReference>
<evidence type="ECO:0000313" key="5">
    <source>
        <dbReference type="EMBL" id="KLT73552.1"/>
    </source>
</evidence>